<evidence type="ECO:0000256" key="1">
    <source>
        <dbReference type="ARBA" id="ARBA00004613"/>
    </source>
</evidence>
<gene>
    <name evidence="3" type="ORF">LSTR_LSTR001653</name>
</gene>
<accession>A0A482XCJ1</accession>
<dbReference type="GO" id="GO:0050482">
    <property type="term" value="P:arachidonate secretion"/>
    <property type="evidence" value="ECO:0007669"/>
    <property type="project" value="InterPro"/>
</dbReference>
<evidence type="ECO:0008006" key="5">
    <source>
        <dbReference type="Google" id="ProtNLM"/>
    </source>
</evidence>
<dbReference type="InterPro" id="IPR033113">
    <property type="entry name" value="PLA2_histidine"/>
</dbReference>
<evidence type="ECO:0000256" key="2">
    <source>
        <dbReference type="ARBA" id="ARBA00022525"/>
    </source>
</evidence>
<dbReference type="Gene3D" id="1.20.90.10">
    <property type="entry name" value="Phospholipase A2 domain"/>
    <property type="match status" value="1"/>
</dbReference>
<organism evidence="3 4">
    <name type="scientific">Laodelphax striatellus</name>
    <name type="common">Small brown planthopper</name>
    <name type="synonym">Delphax striatella</name>
    <dbReference type="NCBI Taxonomy" id="195883"/>
    <lineage>
        <taxon>Eukaryota</taxon>
        <taxon>Metazoa</taxon>
        <taxon>Ecdysozoa</taxon>
        <taxon>Arthropoda</taxon>
        <taxon>Hexapoda</taxon>
        <taxon>Insecta</taxon>
        <taxon>Pterygota</taxon>
        <taxon>Neoptera</taxon>
        <taxon>Paraneoptera</taxon>
        <taxon>Hemiptera</taxon>
        <taxon>Auchenorrhyncha</taxon>
        <taxon>Fulgoroidea</taxon>
        <taxon>Delphacidae</taxon>
        <taxon>Criomorphinae</taxon>
        <taxon>Laodelphax</taxon>
    </lineage>
</organism>
<keyword evidence="4" id="KW-1185">Reference proteome</keyword>
<dbReference type="InterPro" id="IPR036444">
    <property type="entry name" value="PLipase_A2_dom_sf"/>
</dbReference>
<proteinExistence type="predicted"/>
<comment type="subcellular location">
    <subcellularLocation>
        <location evidence="1">Secreted</location>
    </subcellularLocation>
</comment>
<dbReference type="GO" id="GO:0016042">
    <property type="term" value="P:lipid catabolic process"/>
    <property type="evidence" value="ECO:0007669"/>
    <property type="project" value="InterPro"/>
</dbReference>
<dbReference type="GO" id="GO:0004623">
    <property type="term" value="F:phospholipase A2 activity"/>
    <property type="evidence" value="ECO:0007669"/>
    <property type="project" value="InterPro"/>
</dbReference>
<evidence type="ECO:0000313" key="3">
    <source>
        <dbReference type="EMBL" id="RZF43392.1"/>
    </source>
</evidence>
<dbReference type="GO" id="GO:0005576">
    <property type="term" value="C:extracellular region"/>
    <property type="evidence" value="ECO:0007669"/>
    <property type="project" value="UniProtKB-SubCell"/>
</dbReference>
<dbReference type="OrthoDB" id="3935740at2759"/>
<keyword evidence="2" id="KW-0964">Secreted</keyword>
<dbReference type="SUPFAM" id="SSF48619">
    <property type="entry name" value="Phospholipase A2, PLA2"/>
    <property type="match status" value="1"/>
</dbReference>
<evidence type="ECO:0000313" key="4">
    <source>
        <dbReference type="Proteomes" id="UP000291343"/>
    </source>
</evidence>
<dbReference type="PANTHER" id="PTHR12824:SF8">
    <property type="entry name" value="GXIVSPLA2, ISOFORM A"/>
    <property type="match status" value="1"/>
</dbReference>
<reference evidence="3 4" key="1">
    <citation type="journal article" date="2017" name="Gigascience">
        <title>Genome sequence of the small brown planthopper, Laodelphax striatellus.</title>
        <authorList>
            <person name="Zhu J."/>
            <person name="Jiang F."/>
            <person name="Wang X."/>
            <person name="Yang P."/>
            <person name="Bao Y."/>
            <person name="Zhao W."/>
            <person name="Wang W."/>
            <person name="Lu H."/>
            <person name="Wang Q."/>
            <person name="Cui N."/>
            <person name="Li J."/>
            <person name="Chen X."/>
            <person name="Luo L."/>
            <person name="Yu J."/>
            <person name="Kang L."/>
            <person name="Cui F."/>
        </authorList>
    </citation>
    <scope>NUCLEOTIDE SEQUENCE [LARGE SCALE GENOMIC DNA]</scope>
    <source>
        <strain evidence="3">Lst14</strain>
    </source>
</reference>
<dbReference type="InParanoid" id="A0A482XCJ1"/>
<dbReference type="InterPro" id="IPR010711">
    <property type="entry name" value="PLA2G12"/>
</dbReference>
<dbReference type="FunCoup" id="A0A482XCJ1">
    <property type="interactions" value="142"/>
</dbReference>
<dbReference type="Proteomes" id="UP000291343">
    <property type="component" value="Unassembled WGS sequence"/>
</dbReference>
<name>A0A482XCJ1_LAOST</name>
<dbReference type="STRING" id="195883.A0A482XCJ1"/>
<dbReference type="Pfam" id="PF06951">
    <property type="entry name" value="PLA2G12"/>
    <property type="match status" value="1"/>
</dbReference>
<sequence length="156" mass="17314">MENAVKVLNKLSEVQGHISSIAEEECIFKCPDGSPPKRNKYYKAATNGCGPEGAKVDNAYLPFDGMTKCCNEHDICYETCNKDKDECDLSFKRCLYRICDNNKQLKEVEFIRTGCKLAAKGFSSATLIGGCPSYLNAQKEACFCPVDTTKRPSNEL</sequence>
<dbReference type="PROSITE" id="PS00118">
    <property type="entry name" value="PA2_HIS"/>
    <property type="match status" value="1"/>
</dbReference>
<dbReference type="PANTHER" id="PTHR12824">
    <property type="entry name" value="GROUP XII SECRETORY PHOSPHOLIPASE A2 FAMILY MEMBER"/>
    <property type="match status" value="1"/>
</dbReference>
<comment type="caution">
    <text evidence="3">The sequence shown here is derived from an EMBL/GenBank/DDBJ whole genome shotgun (WGS) entry which is preliminary data.</text>
</comment>
<dbReference type="GO" id="GO:0005509">
    <property type="term" value="F:calcium ion binding"/>
    <property type="evidence" value="ECO:0007669"/>
    <property type="project" value="InterPro"/>
</dbReference>
<dbReference type="GO" id="GO:0006644">
    <property type="term" value="P:phospholipid metabolic process"/>
    <property type="evidence" value="ECO:0007669"/>
    <property type="project" value="InterPro"/>
</dbReference>
<protein>
    <recommendedName>
        <fullName evidence="5">Phospholipase A2 domain-containing protein</fullName>
    </recommendedName>
</protein>
<dbReference type="EMBL" id="QKKF02012754">
    <property type="protein sequence ID" value="RZF43392.1"/>
    <property type="molecule type" value="Genomic_DNA"/>
</dbReference>
<dbReference type="AlphaFoldDB" id="A0A482XCJ1"/>